<feature type="transmembrane region" description="Helical" evidence="6">
    <location>
        <begin position="21"/>
        <end position="44"/>
    </location>
</feature>
<dbReference type="PANTHER" id="PTHR32322:SF2">
    <property type="entry name" value="EAMA DOMAIN-CONTAINING PROTEIN"/>
    <property type="match status" value="1"/>
</dbReference>
<evidence type="ECO:0000256" key="1">
    <source>
        <dbReference type="ARBA" id="ARBA00004141"/>
    </source>
</evidence>
<proteinExistence type="inferred from homology"/>
<dbReference type="PANTHER" id="PTHR32322">
    <property type="entry name" value="INNER MEMBRANE TRANSPORTER"/>
    <property type="match status" value="1"/>
</dbReference>
<dbReference type="InterPro" id="IPR037185">
    <property type="entry name" value="EmrE-like"/>
</dbReference>
<protein>
    <submittedName>
        <fullName evidence="8">EamA family transporter</fullName>
    </submittedName>
</protein>
<sequence length="318" mass="33471">MLFPGDHVVAADGRERDRARLNVVLFIALVFTWGSSFLLIRIGIGMFPPLQLAAVRALLGAVTLLAVLFATGRRLPRGRSIWWHMFVVASAQCSIPFALTAWVVQYLPSGLASIDNAAAPMLTVAFTPLLLRNERFSSTQVLGLLVGVAGVVVLLAPWNLAGGGADLHLAAELAMLLSATVYAFGLVYMRRFVAGTGHEPMTVATMQMVLCAGVLLGPGLATLGAPVRFNAQAVVAVVILGALGTGIAYIWNARLIRDWGASRTSTVTYLMPLVGVVAGAVLLDESLSWNQPLGGAVILAGILVSRRSTPPANPPTAV</sequence>
<evidence type="ECO:0000313" key="8">
    <source>
        <dbReference type="EMBL" id="MTD12404.1"/>
    </source>
</evidence>
<dbReference type="Proteomes" id="UP000460221">
    <property type="component" value="Unassembled WGS sequence"/>
</dbReference>
<dbReference type="InterPro" id="IPR000620">
    <property type="entry name" value="EamA_dom"/>
</dbReference>
<keyword evidence="5 6" id="KW-0472">Membrane</keyword>
<evidence type="ECO:0000259" key="7">
    <source>
        <dbReference type="Pfam" id="PF00892"/>
    </source>
</evidence>
<feature type="transmembrane region" description="Helical" evidence="6">
    <location>
        <begin position="50"/>
        <end position="69"/>
    </location>
</feature>
<dbReference type="EMBL" id="WLYK01000001">
    <property type="protein sequence ID" value="MTD12404.1"/>
    <property type="molecule type" value="Genomic_DNA"/>
</dbReference>
<evidence type="ECO:0000256" key="5">
    <source>
        <dbReference type="ARBA" id="ARBA00023136"/>
    </source>
</evidence>
<evidence type="ECO:0000256" key="6">
    <source>
        <dbReference type="SAM" id="Phobius"/>
    </source>
</evidence>
<organism evidence="8 9">
    <name type="scientific">Nakamurella alba</name>
    <dbReference type="NCBI Taxonomy" id="2665158"/>
    <lineage>
        <taxon>Bacteria</taxon>
        <taxon>Bacillati</taxon>
        <taxon>Actinomycetota</taxon>
        <taxon>Actinomycetes</taxon>
        <taxon>Nakamurellales</taxon>
        <taxon>Nakamurellaceae</taxon>
        <taxon>Nakamurella</taxon>
    </lineage>
</organism>
<keyword evidence="4 6" id="KW-1133">Transmembrane helix</keyword>
<feature type="transmembrane region" description="Helical" evidence="6">
    <location>
        <begin position="201"/>
        <end position="221"/>
    </location>
</feature>
<dbReference type="AlphaFoldDB" id="A0A7K1FHQ6"/>
<comment type="caution">
    <text evidence="8">The sequence shown here is derived from an EMBL/GenBank/DDBJ whole genome shotgun (WGS) entry which is preliminary data.</text>
</comment>
<evidence type="ECO:0000256" key="4">
    <source>
        <dbReference type="ARBA" id="ARBA00022989"/>
    </source>
</evidence>
<keyword evidence="3 6" id="KW-0812">Transmembrane</keyword>
<feature type="transmembrane region" description="Helical" evidence="6">
    <location>
        <begin position="81"/>
        <end position="104"/>
    </location>
</feature>
<comment type="similarity">
    <text evidence="2">Belongs to the EamA transporter family.</text>
</comment>
<gene>
    <name evidence="8" type="ORF">GIS00_00410</name>
</gene>
<dbReference type="Pfam" id="PF00892">
    <property type="entry name" value="EamA"/>
    <property type="match status" value="2"/>
</dbReference>
<feature type="transmembrane region" description="Helical" evidence="6">
    <location>
        <begin position="110"/>
        <end position="130"/>
    </location>
</feature>
<feature type="domain" description="EamA" evidence="7">
    <location>
        <begin position="171"/>
        <end position="305"/>
    </location>
</feature>
<keyword evidence="9" id="KW-1185">Reference proteome</keyword>
<feature type="domain" description="EamA" evidence="7">
    <location>
        <begin position="23"/>
        <end position="155"/>
    </location>
</feature>
<evidence type="ECO:0000313" key="9">
    <source>
        <dbReference type="Proteomes" id="UP000460221"/>
    </source>
</evidence>
<reference evidence="8 9" key="1">
    <citation type="submission" date="2019-11" db="EMBL/GenBank/DDBJ databases">
        <authorList>
            <person name="Jiang L.-Q."/>
        </authorList>
    </citation>
    <scope>NUCLEOTIDE SEQUENCE [LARGE SCALE GENOMIC DNA]</scope>
    <source>
        <strain evidence="8 9">YIM 132087</strain>
    </source>
</reference>
<evidence type="ECO:0000256" key="2">
    <source>
        <dbReference type="ARBA" id="ARBA00007362"/>
    </source>
</evidence>
<feature type="transmembrane region" description="Helical" evidence="6">
    <location>
        <begin position="264"/>
        <end position="283"/>
    </location>
</feature>
<feature type="transmembrane region" description="Helical" evidence="6">
    <location>
        <begin position="142"/>
        <end position="161"/>
    </location>
</feature>
<feature type="transmembrane region" description="Helical" evidence="6">
    <location>
        <begin position="233"/>
        <end position="252"/>
    </location>
</feature>
<comment type="subcellular location">
    <subcellularLocation>
        <location evidence="1">Membrane</location>
        <topology evidence="1">Multi-pass membrane protein</topology>
    </subcellularLocation>
</comment>
<feature type="transmembrane region" description="Helical" evidence="6">
    <location>
        <begin position="167"/>
        <end position="189"/>
    </location>
</feature>
<accession>A0A7K1FHQ6</accession>
<evidence type="ECO:0000256" key="3">
    <source>
        <dbReference type="ARBA" id="ARBA00022692"/>
    </source>
</evidence>
<dbReference type="Gene3D" id="1.10.3730.20">
    <property type="match status" value="1"/>
</dbReference>
<dbReference type="GO" id="GO:0016020">
    <property type="term" value="C:membrane"/>
    <property type="evidence" value="ECO:0007669"/>
    <property type="project" value="UniProtKB-SubCell"/>
</dbReference>
<dbReference type="SUPFAM" id="SSF103481">
    <property type="entry name" value="Multidrug resistance efflux transporter EmrE"/>
    <property type="match status" value="2"/>
</dbReference>
<name>A0A7K1FHQ6_9ACTN</name>
<dbReference type="InterPro" id="IPR050638">
    <property type="entry name" value="AA-Vitamin_Transporters"/>
</dbReference>